<gene>
    <name evidence="3" type="primary">Far1_0</name>
    <name evidence="3" type="ORF">CEXT_690751</name>
</gene>
<keyword evidence="1" id="KW-0443">Lipid metabolism</keyword>
<dbReference type="InterPro" id="IPR036291">
    <property type="entry name" value="NAD(P)-bd_dom_sf"/>
</dbReference>
<evidence type="ECO:0000313" key="4">
    <source>
        <dbReference type="Proteomes" id="UP001054945"/>
    </source>
</evidence>
<dbReference type="GO" id="GO:0035336">
    <property type="term" value="P:long-chain fatty-acyl-CoA metabolic process"/>
    <property type="evidence" value="ECO:0007669"/>
    <property type="project" value="TreeGrafter"/>
</dbReference>
<comment type="caution">
    <text evidence="3">The sequence shown here is derived from an EMBL/GenBank/DDBJ whole genome shotgun (WGS) entry which is preliminary data.</text>
</comment>
<keyword evidence="1" id="KW-0560">Oxidoreductase</keyword>
<comment type="function">
    <text evidence="1">Catalyzes the reduction of fatty acyl-CoA to fatty alcohols.</text>
</comment>
<dbReference type="InterPro" id="IPR013120">
    <property type="entry name" value="FAR_NAD-bd"/>
</dbReference>
<name>A0AAV4X538_CAEEX</name>
<feature type="domain" description="Thioester reductase (TE)" evidence="2">
    <location>
        <begin position="34"/>
        <end position="177"/>
    </location>
</feature>
<dbReference type="PANTHER" id="PTHR11011:SF45">
    <property type="entry name" value="FATTY ACYL-COA REDUCTASE CG8306-RELATED"/>
    <property type="match status" value="1"/>
</dbReference>
<dbReference type="PANTHER" id="PTHR11011">
    <property type="entry name" value="MALE STERILITY PROTEIN 2-RELATED"/>
    <property type="match status" value="1"/>
</dbReference>
<comment type="catalytic activity">
    <reaction evidence="1">
        <text>a long-chain fatty acyl-CoA + 2 NADPH + 2 H(+) = a long-chain primary fatty alcohol + 2 NADP(+) + CoA</text>
        <dbReference type="Rhea" id="RHEA:52716"/>
        <dbReference type="ChEBI" id="CHEBI:15378"/>
        <dbReference type="ChEBI" id="CHEBI:57287"/>
        <dbReference type="ChEBI" id="CHEBI:57783"/>
        <dbReference type="ChEBI" id="CHEBI:58349"/>
        <dbReference type="ChEBI" id="CHEBI:77396"/>
        <dbReference type="ChEBI" id="CHEBI:83139"/>
        <dbReference type="EC" id="1.2.1.84"/>
    </reaction>
</comment>
<dbReference type="Pfam" id="PF07993">
    <property type="entry name" value="NAD_binding_4"/>
    <property type="match status" value="1"/>
</dbReference>
<dbReference type="EC" id="1.2.1.84" evidence="1"/>
<evidence type="ECO:0000259" key="2">
    <source>
        <dbReference type="Pfam" id="PF07993"/>
    </source>
</evidence>
<dbReference type="Gene3D" id="3.40.50.720">
    <property type="entry name" value="NAD(P)-binding Rossmann-like Domain"/>
    <property type="match status" value="1"/>
</dbReference>
<evidence type="ECO:0000313" key="3">
    <source>
        <dbReference type="EMBL" id="GIY89100.1"/>
    </source>
</evidence>
<dbReference type="SUPFAM" id="SSF51735">
    <property type="entry name" value="NAD(P)-binding Rossmann-fold domains"/>
    <property type="match status" value="1"/>
</dbReference>
<dbReference type="AlphaFoldDB" id="A0AAV4X538"/>
<accession>A0AAV4X538</accession>
<dbReference type="InterPro" id="IPR026055">
    <property type="entry name" value="FAR"/>
</dbReference>
<sequence>MCREMSNLEAVGVLPWPAYSPDLTRIENVWSMVTKRLAVVHVSTSYVRKEPDNYVLEEIPKTKVTPKQILDAMQWMDEGAQEGVEDYLLEGKLTTYLVTKALGEIVVSQVYRDVPTSIIRPCNISRTFRDPFPGWCESIQGLSVLMLAGAKGVLRALMSVLDLKLNVVPVDLVANSMIVSAWHVAKV</sequence>
<comment type="similarity">
    <text evidence="1">Belongs to the fatty acyl-CoA reductase family.</text>
</comment>
<dbReference type="EMBL" id="BPLR01017155">
    <property type="protein sequence ID" value="GIY89100.1"/>
    <property type="molecule type" value="Genomic_DNA"/>
</dbReference>
<dbReference type="GO" id="GO:0005777">
    <property type="term" value="C:peroxisome"/>
    <property type="evidence" value="ECO:0007669"/>
    <property type="project" value="TreeGrafter"/>
</dbReference>
<dbReference type="Proteomes" id="UP001054945">
    <property type="component" value="Unassembled WGS sequence"/>
</dbReference>
<reference evidence="3 4" key="1">
    <citation type="submission" date="2021-06" db="EMBL/GenBank/DDBJ databases">
        <title>Caerostris extrusa draft genome.</title>
        <authorList>
            <person name="Kono N."/>
            <person name="Arakawa K."/>
        </authorList>
    </citation>
    <scope>NUCLEOTIDE SEQUENCE [LARGE SCALE GENOMIC DNA]</scope>
</reference>
<keyword evidence="1" id="KW-0444">Lipid biosynthesis</keyword>
<evidence type="ECO:0000256" key="1">
    <source>
        <dbReference type="RuleBase" id="RU363097"/>
    </source>
</evidence>
<protein>
    <recommendedName>
        <fullName evidence="1">Fatty acyl-CoA reductase</fullName>
        <ecNumber evidence="1">1.2.1.84</ecNumber>
    </recommendedName>
</protein>
<feature type="non-terminal residue" evidence="3">
    <location>
        <position position="187"/>
    </location>
</feature>
<keyword evidence="4" id="KW-1185">Reference proteome</keyword>
<proteinExistence type="inferred from homology"/>
<dbReference type="GO" id="GO:0080019">
    <property type="term" value="F:alcohol-forming very long-chain fatty acyl-CoA reductase activity"/>
    <property type="evidence" value="ECO:0007669"/>
    <property type="project" value="InterPro"/>
</dbReference>
<dbReference type="GO" id="GO:0102965">
    <property type="term" value="F:alcohol-forming long-chain fatty acyl-CoA reductase activity"/>
    <property type="evidence" value="ECO:0007669"/>
    <property type="project" value="UniProtKB-EC"/>
</dbReference>
<keyword evidence="1" id="KW-0521">NADP</keyword>
<organism evidence="3 4">
    <name type="scientific">Caerostris extrusa</name>
    <name type="common">Bark spider</name>
    <name type="synonym">Caerostris bankana</name>
    <dbReference type="NCBI Taxonomy" id="172846"/>
    <lineage>
        <taxon>Eukaryota</taxon>
        <taxon>Metazoa</taxon>
        <taxon>Ecdysozoa</taxon>
        <taxon>Arthropoda</taxon>
        <taxon>Chelicerata</taxon>
        <taxon>Arachnida</taxon>
        <taxon>Araneae</taxon>
        <taxon>Araneomorphae</taxon>
        <taxon>Entelegynae</taxon>
        <taxon>Araneoidea</taxon>
        <taxon>Araneidae</taxon>
        <taxon>Caerostris</taxon>
    </lineage>
</organism>